<proteinExistence type="predicted"/>
<accession>A0ABD7YWC6</accession>
<protein>
    <submittedName>
        <fullName evidence="1">Uncharacterized protein</fullName>
    </submittedName>
</protein>
<dbReference type="RefSeq" id="WP_283472709.1">
    <property type="nucleotide sequence ID" value="NZ_CP114501.1"/>
</dbReference>
<dbReference type="Proteomes" id="UP001224533">
    <property type="component" value="Chromosome"/>
</dbReference>
<dbReference type="AlphaFoldDB" id="A0ABD7YWC6"/>
<evidence type="ECO:0000313" key="2">
    <source>
        <dbReference type="Proteomes" id="UP001224533"/>
    </source>
</evidence>
<name>A0ABD7YWC6_9LACO</name>
<sequence length="80" mass="9188">MKITDIFSVEEFVLLTIDEDLPEEIWIGDKVKINGELFTIAGIPIIDRTPPSADKKDFMIDRTDKTDKVNINQIVEFYKG</sequence>
<dbReference type="EMBL" id="CP114509">
    <property type="protein sequence ID" value="WHS18428.1"/>
    <property type="molecule type" value="Genomic_DNA"/>
</dbReference>
<gene>
    <name evidence="1" type="ORF">O2U02_04205</name>
</gene>
<organism evidence="1 2">
    <name type="scientific">Ligilactobacillus salivarius</name>
    <dbReference type="NCBI Taxonomy" id="1624"/>
    <lineage>
        <taxon>Bacteria</taxon>
        <taxon>Bacillati</taxon>
        <taxon>Bacillota</taxon>
        <taxon>Bacilli</taxon>
        <taxon>Lactobacillales</taxon>
        <taxon>Lactobacillaceae</taxon>
        <taxon>Ligilactobacillus</taxon>
    </lineage>
</organism>
<reference evidence="1 2" key="1">
    <citation type="submission" date="2022-12" db="EMBL/GenBank/DDBJ databases">
        <title>Assessment of beneficial effects and identification of host adaptation-associated genes of Ligilactobacillus salivarius isolated from Meles meles.</title>
        <authorList>
            <person name="Wang Y."/>
        </authorList>
    </citation>
    <scope>NUCLEOTIDE SEQUENCE [LARGE SCALE GENOMIC DNA]</scope>
    <source>
        <strain evidence="1 2">S35</strain>
    </source>
</reference>
<evidence type="ECO:0000313" key="1">
    <source>
        <dbReference type="EMBL" id="WHS18428.1"/>
    </source>
</evidence>